<evidence type="ECO:0000256" key="2">
    <source>
        <dbReference type="ARBA" id="ARBA00022475"/>
    </source>
</evidence>
<gene>
    <name evidence="8" type="ORF">RF819_09270</name>
</gene>
<protein>
    <recommendedName>
        <fullName evidence="7">DUF3817 domain-containing protein</fullName>
    </recommendedName>
</protein>
<evidence type="ECO:0000256" key="1">
    <source>
        <dbReference type="ARBA" id="ARBA00004651"/>
    </source>
</evidence>
<evidence type="ECO:0000259" key="7">
    <source>
        <dbReference type="Pfam" id="PF12823"/>
    </source>
</evidence>
<dbReference type="Proteomes" id="UP000190750">
    <property type="component" value="Unassembled WGS sequence"/>
</dbReference>
<evidence type="ECO:0000313" key="9">
    <source>
        <dbReference type="Proteomes" id="UP000190750"/>
    </source>
</evidence>
<evidence type="ECO:0000313" key="8">
    <source>
        <dbReference type="EMBL" id="OOV09017.1"/>
    </source>
</evidence>
<dbReference type="OrthoDB" id="8665419at2"/>
<evidence type="ECO:0000256" key="6">
    <source>
        <dbReference type="SAM" id="Phobius"/>
    </source>
</evidence>
<comment type="caution">
    <text evidence="8">The sequence shown here is derived from an EMBL/GenBank/DDBJ whole genome shotgun (WGS) entry which is preliminary data.</text>
</comment>
<dbReference type="Pfam" id="PF12823">
    <property type="entry name" value="DUF3817"/>
    <property type="match status" value="1"/>
</dbReference>
<dbReference type="RefSeq" id="WP_143541651.1">
    <property type="nucleotide sequence ID" value="NZ_MTJN01000002.1"/>
</dbReference>
<proteinExistence type="predicted"/>
<keyword evidence="2" id="KW-1003">Cell membrane</keyword>
<dbReference type="NCBIfam" id="TIGR03954">
    <property type="entry name" value="integ_memb_HG"/>
    <property type="match status" value="1"/>
</dbReference>
<dbReference type="STRING" id="28066.RF819_09270"/>
<feature type="transmembrane region" description="Helical" evidence="6">
    <location>
        <begin position="48"/>
        <end position="68"/>
    </location>
</feature>
<feature type="transmembrane region" description="Helical" evidence="6">
    <location>
        <begin position="80"/>
        <end position="98"/>
    </location>
</feature>
<name>A0A1T1AYA8_RHOFE</name>
<keyword evidence="4 6" id="KW-1133">Transmembrane helix</keyword>
<sequence length="118" mass="12527">MAHQKQIDLLHLRRLRTAALVEGTTLLLLVGIAVPLKHLVGLPSAVSVVGPIHGMVFLSYLWMVFNAVSNQSWTVREIGGMLGGALVPFGALFTVSLLNRKLSLLTAQEPGNTAGSAS</sequence>
<feature type="transmembrane region" description="Helical" evidence="6">
    <location>
        <begin position="15"/>
        <end position="36"/>
    </location>
</feature>
<evidence type="ECO:0000256" key="3">
    <source>
        <dbReference type="ARBA" id="ARBA00022692"/>
    </source>
</evidence>
<dbReference type="PANTHER" id="PTHR40077:SF1">
    <property type="entry name" value="MEMBRANE PROTEIN"/>
    <property type="match status" value="1"/>
</dbReference>
<dbReference type="InterPro" id="IPR023845">
    <property type="entry name" value="DUF3817_TM"/>
</dbReference>
<evidence type="ECO:0000256" key="4">
    <source>
        <dbReference type="ARBA" id="ARBA00022989"/>
    </source>
</evidence>
<feature type="domain" description="DUF3817" evidence="7">
    <location>
        <begin position="12"/>
        <end position="94"/>
    </location>
</feature>
<reference evidence="8 9" key="1">
    <citation type="submission" date="2017-01" db="EMBL/GenBank/DDBJ databases">
        <title>Genome sequencing of Rhodoferax fermentans JCM 7819.</title>
        <authorList>
            <person name="Kim Y.J."/>
            <person name="Farh M.E.-A."/>
            <person name="Yang D.-C."/>
        </authorList>
    </citation>
    <scope>NUCLEOTIDE SEQUENCE [LARGE SCALE GENOMIC DNA]</scope>
    <source>
        <strain evidence="8 9">JCM 7819</strain>
    </source>
</reference>
<dbReference type="EMBL" id="MTJN01000002">
    <property type="protein sequence ID" value="OOV09017.1"/>
    <property type="molecule type" value="Genomic_DNA"/>
</dbReference>
<dbReference type="GO" id="GO:0005886">
    <property type="term" value="C:plasma membrane"/>
    <property type="evidence" value="ECO:0007669"/>
    <property type="project" value="UniProtKB-SubCell"/>
</dbReference>
<evidence type="ECO:0000256" key="5">
    <source>
        <dbReference type="ARBA" id="ARBA00023136"/>
    </source>
</evidence>
<dbReference type="PANTHER" id="PTHR40077">
    <property type="entry name" value="MEMBRANE PROTEIN-RELATED"/>
    <property type="match status" value="1"/>
</dbReference>
<keyword evidence="3 6" id="KW-0812">Transmembrane</keyword>
<accession>A0A1T1AYA8</accession>
<comment type="subcellular location">
    <subcellularLocation>
        <location evidence="1">Cell membrane</location>
        <topology evidence="1">Multi-pass membrane protein</topology>
    </subcellularLocation>
</comment>
<dbReference type="AlphaFoldDB" id="A0A1T1AYA8"/>
<keyword evidence="5 6" id="KW-0472">Membrane</keyword>
<organism evidence="8 9">
    <name type="scientific">Rhodoferax fermentans</name>
    <dbReference type="NCBI Taxonomy" id="28066"/>
    <lineage>
        <taxon>Bacteria</taxon>
        <taxon>Pseudomonadati</taxon>
        <taxon>Pseudomonadota</taxon>
        <taxon>Betaproteobacteria</taxon>
        <taxon>Burkholderiales</taxon>
        <taxon>Comamonadaceae</taxon>
        <taxon>Rhodoferax</taxon>
    </lineage>
</organism>
<keyword evidence="9" id="KW-1185">Reference proteome</keyword>